<organism evidence="2 3">
    <name type="scientific">Hansschlegelia plantiphila</name>
    <dbReference type="NCBI Taxonomy" id="374655"/>
    <lineage>
        <taxon>Bacteria</taxon>
        <taxon>Pseudomonadati</taxon>
        <taxon>Pseudomonadota</taxon>
        <taxon>Alphaproteobacteria</taxon>
        <taxon>Hyphomicrobiales</taxon>
        <taxon>Methylopilaceae</taxon>
        <taxon>Hansschlegelia</taxon>
    </lineage>
</organism>
<feature type="compositionally biased region" description="Basic and acidic residues" evidence="1">
    <location>
        <begin position="104"/>
        <end position="125"/>
    </location>
</feature>
<reference evidence="2" key="2">
    <citation type="submission" date="2023-01" db="EMBL/GenBank/DDBJ databases">
        <authorList>
            <person name="Sun Q."/>
            <person name="Evtushenko L."/>
        </authorList>
    </citation>
    <scope>NUCLEOTIDE SEQUENCE</scope>
    <source>
        <strain evidence="2">VKM B-2347</strain>
    </source>
</reference>
<feature type="region of interest" description="Disordered" evidence="1">
    <location>
        <begin position="77"/>
        <end position="142"/>
    </location>
</feature>
<gene>
    <name evidence="2" type="ORF">GCM10008179_28600</name>
</gene>
<dbReference type="RefSeq" id="WP_271169453.1">
    <property type="nucleotide sequence ID" value="NZ_BSFI01000021.1"/>
</dbReference>
<dbReference type="AlphaFoldDB" id="A0A9W6MWV6"/>
<feature type="compositionally biased region" description="Basic residues" evidence="1">
    <location>
        <begin position="126"/>
        <end position="142"/>
    </location>
</feature>
<dbReference type="EMBL" id="BSFI01000021">
    <property type="protein sequence ID" value="GLK69222.1"/>
    <property type="molecule type" value="Genomic_DNA"/>
</dbReference>
<evidence type="ECO:0000256" key="1">
    <source>
        <dbReference type="SAM" id="MobiDB-lite"/>
    </source>
</evidence>
<keyword evidence="3" id="KW-1185">Reference proteome</keyword>
<sequence length="142" mass="15712">MTNATEHRKAIPLGVKLKAALAAAGFTDAEIEAPGGIEFDHCPALALRVVDEATGDLVPAANDWRFIRPLRKADHRAKTCGRHGERRVTSAGSDQHAVAKVRRISADVEESRRRMLAKEAGEPREKRSRIPSRPFPKKGFRR</sequence>
<comment type="caution">
    <text evidence="2">The sequence shown here is derived from an EMBL/GenBank/DDBJ whole genome shotgun (WGS) entry which is preliminary data.</text>
</comment>
<protein>
    <submittedName>
        <fullName evidence="2">Uncharacterized protein</fullName>
    </submittedName>
</protein>
<evidence type="ECO:0000313" key="3">
    <source>
        <dbReference type="Proteomes" id="UP001143372"/>
    </source>
</evidence>
<reference evidence="2" key="1">
    <citation type="journal article" date="2014" name="Int. J. Syst. Evol. Microbiol.">
        <title>Complete genome sequence of Corynebacterium casei LMG S-19264T (=DSM 44701T), isolated from a smear-ripened cheese.</title>
        <authorList>
            <consortium name="US DOE Joint Genome Institute (JGI-PGF)"/>
            <person name="Walter F."/>
            <person name="Albersmeier A."/>
            <person name="Kalinowski J."/>
            <person name="Ruckert C."/>
        </authorList>
    </citation>
    <scope>NUCLEOTIDE SEQUENCE</scope>
    <source>
        <strain evidence="2">VKM B-2347</strain>
    </source>
</reference>
<dbReference type="Proteomes" id="UP001143372">
    <property type="component" value="Unassembled WGS sequence"/>
</dbReference>
<accession>A0A9W6MWV6</accession>
<proteinExistence type="predicted"/>
<evidence type="ECO:0000313" key="2">
    <source>
        <dbReference type="EMBL" id="GLK69222.1"/>
    </source>
</evidence>
<name>A0A9W6MWV6_9HYPH</name>